<keyword evidence="3" id="KW-1185">Reference proteome</keyword>
<proteinExistence type="predicted"/>
<sequence>MNKRSLLSIGAAISTLLVCTVPVYAAVQSSGQQVKQDNVQAQSFQMKHDATASSLFGFLPGWIDEDD</sequence>
<protein>
    <submittedName>
        <fullName evidence="2">Uncharacterized protein</fullName>
    </submittedName>
</protein>
<dbReference type="Proteomes" id="UP001597079">
    <property type="component" value="Unassembled WGS sequence"/>
</dbReference>
<dbReference type="RefSeq" id="WP_377943713.1">
    <property type="nucleotide sequence ID" value="NZ_JBHUCX010000035.1"/>
</dbReference>
<accession>A0ABW4JL89</accession>
<feature type="signal peptide" evidence="1">
    <location>
        <begin position="1"/>
        <end position="25"/>
    </location>
</feature>
<dbReference type="EMBL" id="JBHUCX010000035">
    <property type="protein sequence ID" value="MFD1675833.1"/>
    <property type="molecule type" value="Genomic_DNA"/>
</dbReference>
<evidence type="ECO:0000313" key="2">
    <source>
        <dbReference type="EMBL" id="MFD1675833.1"/>
    </source>
</evidence>
<organism evidence="2 3">
    <name type="scientific">Alicyclobacillus fodiniaquatilis</name>
    <dbReference type="NCBI Taxonomy" id="1661150"/>
    <lineage>
        <taxon>Bacteria</taxon>
        <taxon>Bacillati</taxon>
        <taxon>Bacillota</taxon>
        <taxon>Bacilli</taxon>
        <taxon>Bacillales</taxon>
        <taxon>Alicyclobacillaceae</taxon>
        <taxon>Alicyclobacillus</taxon>
    </lineage>
</organism>
<evidence type="ECO:0000313" key="3">
    <source>
        <dbReference type="Proteomes" id="UP001597079"/>
    </source>
</evidence>
<keyword evidence="1" id="KW-0732">Signal</keyword>
<reference evidence="3" key="1">
    <citation type="journal article" date="2019" name="Int. J. Syst. Evol. Microbiol.">
        <title>The Global Catalogue of Microorganisms (GCM) 10K type strain sequencing project: providing services to taxonomists for standard genome sequencing and annotation.</title>
        <authorList>
            <consortium name="The Broad Institute Genomics Platform"/>
            <consortium name="The Broad Institute Genome Sequencing Center for Infectious Disease"/>
            <person name="Wu L."/>
            <person name="Ma J."/>
        </authorList>
    </citation>
    <scope>NUCLEOTIDE SEQUENCE [LARGE SCALE GENOMIC DNA]</scope>
    <source>
        <strain evidence="3">CGMCC 1.12286</strain>
    </source>
</reference>
<name>A0ABW4JL89_9BACL</name>
<evidence type="ECO:0000256" key="1">
    <source>
        <dbReference type="SAM" id="SignalP"/>
    </source>
</evidence>
<gene>
    <name evidence="2" type="ORF">ACFSB2_14110</name>
</gene>
<comment type="caution">
    <text evidence="2">The sequence shown here is derived from an EMBL/GenBank/DDBJ whole genome shotgun (WGS) entry which is preliminary data.</text>
</comment>
<feature type="chain" id="PRO_5047069573" evidence="1">
    <location>
        <begin position="26"/>
        <end position="67"/>
    </location>
</feature>